<evidence type="ECO:0008006" key="3">
    <source>
        <dbReference type="Google" id="ProtNLM"/>
    </source>
</evidence>
<keyword evidence="2" id="KW-1185">Reference proteome</keyword>
<evidence type="ECO:0000313" key="2">
    <source>
        <dbReference type="Proteomes" id="UP000182661"/>
    </source>
</evidence>
<dbReference type="AlphaFoldDB" id="A0A657LY45"/>
<proteinExistence type="predicted"/>
<reference evidence="1 2" key="1">
    <citation type="submission" date="2016-02" db="EMBL/GenBank/DDBJ databases">
        <title>Genome sequencing of a beta-galactosidase producing bacteria Rhizobium sp. 59.</title>
        <authorList>
            <person name="Wang D."/>
            <person name="Kot W."/>
            <person name="Qin Y."/>
            <person name="Hansen L."/>
            <person name="Naqvi K."/>
            <person name="Rensing C."/>
        </authorList>
    </citation>
    <scope>NUCLEOTIDE SEQUENCE [LARGE SCALE GENOMIC DNA]</scope>
    <source>
        <strain evidence="1 2">59</strain>
    </source>
</reference>
<evidence type="ECO:0000313" key="1">
    <source>
        <dbReference type="EMBL" id="OJG00181.1"/>
    </source>
</evidence>
<comment type="caution">
    <text evidence="1">The sequence shown here is derived from an EMBL/GenBank/DDBJ whole genome shotgun (WGS) entry which is preliminary data.</text>
</comment>
<sequence length="259" mass="29971">MPRNSRVVPGFDPDHKPVYDVPRRKKHQAIPHVVPTRKSVNRSYVRVSQPLSAELMMRLETDPRVVLISPFPTKVECVVYDRYGPVGHKCYNPEIGVMMVDGSYVYMDVVPRAIQLERPGIARRTDALRRACREKWGIHYAVHNELSLRIEPQWSNIQKVWRHLWVDDLKALMAVRQVIDQVGPWTTIGEVRRKAKLACPIWRTDDHDTRLDDVDRSFSALMQLYARGHIRLDLSRPFSDDTVVSLRMKNALTQMKGAA</sequence>
<organism evidence="1 2">
    <name type="scientific">Pararhizobium antarcticum</name>
    <dbReference type="NCBI Taxonomy" id="1798805"/>
    <lineage>
        <taxon>Bacteria</taxon>
        <taxon>Pseudomonadati</taxon>
        <taxon>Pseudomonadota</taxon>
        <taxon>Alphaproteobacteria</taxon>
        <taxon>Hyphomicrobiales</taxon>
        <taxon>Rhizobiaceae</taxon>
        <taxon>Rhizobium/Agrobacterium group</taxon>
        <taxon>Pararhizobium</taxon>
    </lineage>
</organism>
<accession>A0A657LY45</accession>
<protein>
    <recommendedName>
        <fullName evidence="3">TnsA endonuclease N-terminal domain-containing protein</fullName>
    </recommendedName>
</protein>
<dbReference type="OrthoDB" id="8402794at2"/>
<dbReference type="Proteomes" id="UP000182661">
    <property type="component" value="Unassembled WGS sequence"/>
</dbReference>
<dbReference type="RefSeq" id="WP_071831540.1">
    <property type="nucleotide sequence ID" value="NZ_LSRP01000035.1"/>
</dbReference>
<dbReference type="EMBL" id="LSRP01000035">
    <property type="protein sequence ID" value="OJG00181.1"/>
    <property type="molecule type" value="Genomic_DNA"/>
</dbReference>
<name>A0A657LY45_9HYPH</name>
<gene>
    <name evidence="1" type="ORF">AX760_10645</name>
</gene>